<sequence length="125" mass="13778">MHKIASYNQILESENMTLQLPDVVQAYFAVTNGGDAAQLASCFRSDATVSDERKTYEGTTAIEAWQQEARRAFIYQVQPLHALQGQGRLTVIAHLVGNFPGSPVQLSHVFTLEGGRIRSLEITPC</sequence>
<dbReference type="AlphaFoldDB" id="F2K7W9"/>
<dbReference type="Gene3D" id="3.10.450.50">
    <property type="match status" value="1"/>
</dbReference>
<dbReference type="STRING" id="994484.PSEBR_a3461"/>
<dbReference type="InterPro" id="IPR032710">
    <property type="entry name" value="NTF2-like_dom_sf"/>
</dbReference>
<proteinExistence type="predicted"/>
<evidence type="ECO:0000313" key="2">
    <source>
        <dbReference type="EMBL" id="AEA69790.1"/>
    </source>
</evidence>
<evidence type="ECO:0000313" key="3">
    <source>
        <dbReference type="Proteomes" id="UP000006692"/>
    </source>
</evidence>
<protein>
    <recommendedName>
        <fullName evidence="1">SnoaL-like domain-containing protein</fullName>
    </recommendedName>
</protein>
<reference key="2">
    <citation type="submission" date="2011-03" db="EMBL/GenBank/DDBJ databases">
        <title>Complete Genome Sequence of a beneficial plant roots-associated bacterium Pseudomonas brassicacearum.</title>
        <authorList>
            <person name="Ortet P."/>
            <person name="Barakat M."/>
            <person name="Lalaouna D."/>
            <person name="Fochesato S."/>
            <person name="Barbe V."/>
            <person name="Santaella C."/>
            <person name="Heulin T."/>
            <person name="Achouak W."/>
        </authorList>
    </citation>
    <scope>NUCLEOTIDE SEQUENCE</scope>
    <source>
        <strain>NFM421</strain>
    </source>
</reference>
<organism evidence="2 3">
    <name type="scientific">Pseudomonas brassicacearum (strain NFM421)</name>
    <dbReference type="NCBI Taxonomy" id="994484"/>
    <lineage>
        <taxon>Bacteria</taxon>
        <taxon>Pseudomonadati</taxon>
        <taxon>Pseudomonadota</taxon>
        <taxon>Gammaproteobacteria</taxon>
        <taxon>Pseudomonadales</taxon>
        <taxon>Pseudomonadaceae</taxon>
        <taxon>Pseudomonas</taxon>
    </lineage>
</organism>
<dbReference type="SUPFAM" id="SSF54427">
    <property type="entry name" value="NTF2-like"/>
    <property type="match status" value="1"/>
</dbReference>
<dbReference type="HOGENOM" id="CLU_148715_1_0_6"/>
<feature type="domain" description="SnoaL-like" evidence="1">
    <location>
        <begin position="24"/>
        <end position="118"/>
    </location>
</feature>
<dbReference type="KEGG" id="pba:PSEBR_a3461"/>
<name>F2K7W9_PSEBN</name>
<dbReference type="Pfam" id="PF12680">
    <property type="entry name" value="SnoaL_2"/>
    <property type="match status" value="1"/>
</dbReference>
<evidence type="ECO:0000259" key="1">
    <source>
        <dbReference type="Pfam" id="PF12680"/>
    </source>
</evidence>
<gene>
    <name evidence="2" type="ORF">PSEBR_a3461</name>
</gene>
<reference evidence="2 3" key="1">
    <citation type="journal article" date="2011" name="J. Bacteriol.">
        <title>Complete genome sequence of a beneficial plant root-associated bacterium, Pseudomonas brassicacearum.</title>
        <authorList>
            <person name="Ortet P."/>
            <person name="Barakat M."/>
            <person name="Lalaouna D."/>
            <person name="Fochesato S."/>
            <person name="Barbe V."/>
            <person name="Vacherie B."/>
            <person name="Santaella C."/>
            <person name="Heulin T."/>
            <person name="Achouak W."/>
        </authorList>
    </citation>
    <scope>NUCLEOTIDE SEQUENCE [LARGE SCALE GENOMIC DNA]</scope>
    <source>
        <strain evidence="2 3">NFM421</strain>
    </source>
</reference>
<accession>F2K7W9</accession>
<dbReference type="Proteomes" id="UP000006692">
    <property type="component" value="Chromosome"/>
</dbReference>
<dbReference type="InterPro" id="IPR037401">
    <property type="entry name" value="SnoaL-like"/>
</dbReference>
<dbReference type="EMBL" id="CP002585">
    <property type="protein sequence ID" value="AEA69790.1"/>
    <property type="molecule type" value="Genomic_DNA"/>
</dbReference>